<dbReference type="InterPro" id="IPR040570">
    <property type="entry name" value="LAL_C2"/>
</dbReference>
<accession>A0ABW3TWK0</accession>
<keyword evidence="3 4" id="KW-0067">ATP-binding</keyword>
<feature type="domain" description="ATP-grasp" evidence="5">
    <location>
        <begin position="119"/>
        <end position="318"/>
    </location>
</feature>
<dbReference type="PANTHER" id="PTHR43585">
    <property type="entry name" value="FUMIPYRROLE BIOSYNTHESIS PROTEIN C"/>
    <property type="match status" value="1"/>
</dbReference>
<dbReference type="EMBL" id="JBHTLT010000003">
    <property type="protein sequence ID" value="MFD1203667.1"/>
    <property type="molecule type" value="Genomic_DNA"/>
</dbReference>
<dbReference type="InterPro" id="IPR011761">
    <property type="entry name" value="ATP-grasp"/>
</dbReference>
<dbReference type="Proteomes" id="UP001597231">
    <property type="component" value="Unassembled WGS sequence"/>
</dbReference>
<dbReference type="InterPro" id="IPR052032">
    <property type="entry name" value="ATP-dep_AA_Ligase"/>
</dbReference>
<evidence type="ECO:0000313" key="6">
    <source>
        <dbReference type="EMBL" id="MFD1203667.1"/>
    </source>
</evidence>
<protein>
    <submittedName>
        <fullName evidence="6">ATP-grasp domain-containing protein</fullName>
    </submittedName>
</protein>
<keyword evidence="7" id="KW-1185">Reference proteome</keyword>
<gene>
    <name evidence="6" type="ORF">ACFQ38_00755</name>
</gene>
<reference evidence="7" key="1">
    <citation type="journal article" date="2019" name="Int. J. Syst. Evol. Microbiol.">
        <title>The Global Catalogue of Microorganisms (GCM) 10K type strain sequencing project: providing services to taxonomists for standard genome sequencing and annotation.</title>
        <authorList>
            <consortium name="The Broad Institute Genomics Platform"/>
            <consortium name="The Broad Institute Genome Sequencing Center for Infectious Disease"/>
            <person name="Wu L."/>
            <person name="Ma J."/>
        </authorList>
    </citation>
    <scope>NUCLEOTIDE SEQUENCE [LARGE SCALE GENOMIC DNA]</scope>
    <source>
        <strain evidence="7">CCUG 53915</strain>
    </source>
</reference>
<keyword evidence="2 4" id="KW-0547">Nucleotide-binding</keyword>
<evidence type="ECO:0000256" key="1">
    <source>
        <dbReference type="ARBA" id="ARBA00022598"/>
    </source>
</evidence>
<evidence type="ECO:0000256" key="2">
    <source>
        <dbReference type="ARBA" id="ARBA00022741"/>
    </source>
</evidence>
<dbReference type="PANTHER" id="PTHR43585:SF2">
    <property type="entry name" value="ATP-GRASP ENZYME FSQD"/>
    <property type="match status" value="1"/>
</dbReference>
<proteinExistence type="predicted"/>
<dbReference type="Pfam" id="PF13535">
    <property type="entry name" value="ATP-grasp_4"/>
    <property type="match status" value="1"/>
</dbReference>
<name>A0ABW3TWK0_9BACL</name>
<dbReference type="Gene3D" id="3.30.470.20">
    <property type="entry name" value="ATP-grasp fold, B domain"/>
    <property type="match status" value="1"/>
</dbReference>
<evidence type="ECO:0000313" key="7">
    <source>
        <dbReference type="Proteomes" id="UP001597231"/>
    </source>
</evidence>
<organism evidence="6 7">
    <name type="scientific">Sporosarcina contaminans</name>
    <dbReference type="NCBI Taxonomy" id="633403"/>
    <lineage>
        <taxon>Bacteria</taxon>
        <taxon>Bacillati</taxon>
        <taxon>Bacillota</taxon>
        <taxon>Bacilli</taxon>
        <taxon>Bacillales</taxon>
        <taxon>Caryophanaceae</taxon>
        <taxon>Sporosarcina</taxon>
    </lineage>
</organism>
<dbReference type="PROSITE" id="PS50975">
    <property type="entry name" value="ATP_GRASP"/>
    <property type="match status" value="1"/>
</dbReference>
<dbReference type="SUPFAM" id="SSF56059">
    <property type="entry name" value="Glutathione synthetase ATP-binding domain-like"/>
    <property type="match status" value="1"/>
</dbReference>
<dbReference type="Pfam" id="PF18603">
    <property type="entry name" value="LAL_C2"/>
    <property type="match status" value="1"/>
</dbReference>
<evidence type="ECO:0000256" key="3">
    <source>
        <dbReference type="ARBA" id="ARBA00022840"/>
    </source>
</evidence>
<evidence type="ECO:0000256" key="4">
    <source>
        <dbReference type="PROSITE-ProRule" id="PRU00409"/>
    </source>
</evidence>
<keyword evidence="1" id="KW-0436">Ligase</keyword>
<comment type="caution">
    <text evidence="6">The sequence shown here is derived from an EMBL/GenBank/DDBJ whole genome shotgun (WGS) entry which is preliminary data.</text>
</comment>
<dbReference type="RefSeq" id="WP_336823955.1">
    <property type="nucleotide sequence ID" value="NZ_JBHTLT010000003.1"/>
</dbReference>
<evidence type="ECO:0000259" key="5">
    <source>
        <dbReference type="PROSITE" id="PS50975"/>
    </source>
</evidence>
<dbReference type="Gene3D" id="3.40.50.20">
    <property type="match status" value="1"/>
</dbReference>
<sequence>MNFLKTIIFIGTNKSGSSREAIKAAVRLGYFTVLFTNKEKQIAQRKEYTDVHEMIFIDTSDMAAMADAIRSMQSKGNEIMTIISFIDPNVSKALALCDMFCPNGISSKAAALMENKAGTRALLEKHSSSPAFYIINPEDEWDSDDFVLSLGDDFPDFPVIVKSSSSTGSKDVIRVTDRVQLQKQVRKLREKSPEEAVIIEEFIEGEQYLVEALVYEKQLMIAGIIQQEITFGKRFIITGYGVMSIVPKELENSIRSVLTSIMQYFAIENGAFHIEMRLTNKGWRLIEINPRISGGAMNQMLKAAFGFDLAEETVKLYLGEQPSIVPAHRTFIFTQYVIVNERGILEKVTGKGRAKKIPGVVEVYVKPKKGTLLLPPLSMGHRYAYVIASGETLNAAQKTAKQAAKEIHFHLLQNS</sequence>